<feature type="domain" description="Fibronectin type-III" evidence="3">
    <location>
        <begin position="227"/>
        <end position="317"/>
    </location>
</feature>
<dbReference type="PROSITE" id="PS50853">
    <property type="entry name" value="FN3"/>
    <property type="match status" value="1"/>
</dbReference>
<evidence type="ECO:0000256" key="1">
    <source>
        <dbReference type="ARBA" id="ARBA00022729"/>
    </source>
</evidence>
<dbReference type="InterPro" id="IPR008963">
    <property type="entry name" value="Purple_acid_Pase-like_N"/>
</dbReference>
<dbReference type="Gene3D" id="2.60.40.380">
    <property type="entry name" value="Purple acid phosphatase-like, N-terminal"/>
    <property type="match status" value="1"/>
</dbReference>
<evidence type="ECO:0000259" key="3">
    <source>
        <dbReference type="PROSITE" id="PS50853"/>
    </source>
</evidence>
<evidence type="ECO:0000313" key="5">
    <source>
        <dbReference type="Proteomes" id="UP000037175"/>
    </source>
</evidence>
<dbReference type="GO" id="GO:0003993">
    <property type="term" value="F:acid phosphatase activity"/>
    <property type="evidence" value="ECO:0007669"/>
    <property type="project" value="InterPro"/>
</dbReference>
<dbReference type="EMBL" id="LGTE01000014">
    <property type="protein sequence ID" value="KNZ69267.1"/>
    <property type="molecule type" value="Genomic_DNA"/>
</dbReference>
<accession>A0A0L6W111</accession>
<dbReference type="Pfam" id="PF16656">
    <property type="entry name" value="Pur_ac_phosph_N"/>
    <property type="match status" value="1"/>
</dbReference>
<evidence type="ECO:0000313" key="4">
    <source>
        <dbReference type="EMBL" id="KNZ69267.1"/>
    </source>
</evidence>
<dbReference type="RefSeq" id="WP_052218250.1">
    <property type="nucleotide sequence ID" value="NZ_LGTE01000014.1"/>
</dbReference>
<dbReference type="GO" id="GO:0046872">
    <property type="term" value="F:metal ion binding"/>
    <property type="evidence" value="ECO:0007669"/>
    <property type="project" value="InterPro"/>
</dbReference>
<protein>
    <submittedName>
        <fullName evidence="4">Putative multiheme cytochrome c</fullName>
    </submittedName>
</protein>
<sequence precursor="true">MQKFRYKKLLILIAVATVAANVAYFASPARSQQGTYFSDEFNMGAYDWTSVKGNWAVVNGQYTELTKPDTETNWAAAGSLSWTDYAVEAKVYSNDRTGKFYIAGRWQDENNHYGLEYSCDETGAAGANSARFVLYSKKNGVRYNLLTMERATNPKVPYIGEDAATVPNNPYPAVIKVKFKGSNIEIYCNNQLIGFTADTSLNYGKIALGEFNRQVYFDDIFVWDVTPPVILSVTEKEIAGTAATISFSTNESTSYRIDYGPTEAYGFYRTQTARDFKHEVDLTGLSLNTQYHYKITVTDAAGNTAVSEDRVFTTAAELDTVAPSVYNVSSGDIAADTVTIYWNTSEPGNSIVDYGTEPGVYKWSISYDARTTAHAVYLKRLENLTTYYFRVKSRDLSGNLGISGEYSFTTLNDLRPKITAVKTGSTPTVNLSVYWKDVPEAVSYKVYVSTSNDWGAPVATIADEAGKTQYTYYQGSLTAYTNYFVRVYAINGSGQVGYSTIRAFPPGNNPHGNPHGYYWDNPELCGNCHYTHSALGPKLIKEVNADRLCVTCHDGTQSKYDVINGKLLGPTSDQTKDPNGVWTDVYRTTWYNSIAGPYGSIGGATAAGSAYIPTSRHDLNIYNYAAPGNNIENVEVADANLSCSSCHDPHGSDNYRNLRTNMNVLNTENPPLITVEAYAVTDPANKREKTVYVRGAVEFCGACHSDFNQGAGASRNAISTTQQPGMTLSNASMHMYMHPVNVSAQYVTKTAYAVPLPDYLPYENGKIICQTCHYTHGTTNTGKHIRRDGFESTCLKRFDKTTGCEDCHDKTNHPD</sequence>
<dbReference type="Gene3D" id="2.60.40.10">
    <property type="entry name" value="Immunoglobulins"/>
    <property type="match status" value="2"/>
</dbReference>
<dbReference type="SUPFAM" id="SSF48695">
    <property type="entry name" value="Multiheme cytochromes"/>
    <property type="match status" value="1"/>
</dbReference>
<feature type="chain" id="PRO_5005568919" evidence="2">
    <location>
        <begin position="32"/>
        <end position="815"/>
    </location>
</feature>
<dbReference type="InterPro" id="IPR036116">
    <property type="entry name" value="FN3_sf"/>
</dbReference>
<dbReference type="PANTHER" id="PTHR35038">
    <property type="entry name" value="DISSIMILATORY SULFITE REDUCTASE SIRA"/>
    <property type="match status" value="1"/>
</dbReference>
<keyword evidence="5" id="KW-1185">Reference proteome</keyword>
<comment type="caution">
    <text evidence="4">The sequence shown here is derived from an EMBL/GenBank/DDBJ whole genome shotgun (WGS) entry which is preliminary data.</text>
</comment>
<evidence type="ECO:0000256" key="2">
    <source>
        <dbReference type="SAM" id="SignalP"/>
    </source>
</evidence>
<dbReference type="Proteomes" id="UP000037175">
    <property type="component" value="Unassembled WGS sequence"/>
</dbReference>
<dbReference type="SUPFAM" id="SSF49363">
    <property type="entry name" value="Purple acid phosphatase, N-terminal domain"/>
    <property type="match status" value="1"/>
</dbReference>
<gene>
    <name evidence="4" type="ORF">Tfer_2064</name>
</gene>
<organism evidence="4 5">
    <name type="scientific">Thermincola ferriacetica</name>
    <dbReference type="NCBI Taxonomy" id="281456"/>
    <lineage>
        <taxon>Bacteria</taxon>
        <taxon>Bacillati</taxon>
        <taxon>Bacillota</taxon>
        <taxon>Clostridia</taxon>
        <taxon>Eubacteriales</taxon>
        <taxon>Thermincolaceae</taxon>
        <taxon>Thermincola</taxon>
    </lineage>
</organism>
<keyword evidence="1 2" id="KW-0732">Signal</keyword>
<dbReference type="SUPFAM" id="SSF49265">
    <property type="entry name" value="Fibronectin type III"/>
    <property type="match status" value="2"/>
</dbReference>
<name>A0A0L6W111_9FIRM</name>
<dbReference type="Gene3D" id="1.10.1130.10">
    <property type="entry name" value="Flavocytochrome C3, Chain A"/>
    <property type="match status" value="1"/>
</dbReference>
<dbReference type="NCBIfam" id="TIGR01905">
    <property type="entry name" value="paired_CXXCH_1"/>
    <property type="match status" value="1"/>
</dbReference>
<reference evidence="5" key="1">
    <citation type="submission" date="2015-07" db="EMBL/GenBank/DDBJ databases">
        <title>Complete Genome of Thermincola ferriacetica strain Z-0001T.</title>
        <authorList>
            <person name="Lusk B."/>
            <person name="Badalamenti J.P."/>
            <person name="Parameswaran P."/>
            <person name="Bond D.R."/>
            <person name="Torres C.I."/>
        </authorList>
    </citation>
    <scope>NUCLEOTIDE SEQUENCE [LARGE SCALE GENOMIC DNA]</scope>
    <source>
        <strain evidence="5">Z-0001</strain>
    </source>
</reference>
<dbReference type="AlphaFoldDB" id="A0A0L6W111"/>
<dbReference type="InterPro" id="IPR013783">
    <property type="entry name" value="Ig-like_fold"/>
</dbReference>
<dbReference type="InterPro" id="IPR003961">
    <property type="entry name" value="FN3_dom"/>
</dbReference>
<dbReference type="SMART" id="SM00060">
    <property type="entry name" value="FN3"/>
    <property type="match status" value="3"/>
</dbReference>
<dbReference type="Pfam" id="PF09699">
    <property type="entry name" value="Paired_CXXCH_1"/>
    <property type="match status" value="2"/>
</dbReference>
<dbReference type="CDD" id="cd00063">
    <property type="entry name" value="FN3"/>
    <property type="match status" value="1"/>
</dbReference>
<dbReference type="InterPro" id="IPR015914">
    <property type="entry name" value="PAPs_N"/>
</dbReference>
<dbReference type="InterPro" id="IPR036280">
    <property type="entry name" value="Multihaem_cyt_sf"/>
</dbReference>
<dbReference type="InterPro" id="IPR010177">
    <property type="entry name" value="Paired_CXXCH_1"/>
</dbReference>
<dbReference type="Gene3D" id="2.60.120.560">
    <property type="entry name" value="Exo-inulinase, domain 1"/>
    <property type="match status" value="1"/>
</dbReference>
<dbReference type="InterPro" id="IPR051829">
    <property type="entry name" value="Multiheme_Cytochr_ET"/>
</dbReference>
<dbReference type="PANTHER" id="PTHR35038:SF6">
    <property type="entry name" value="SURFACE LOCALIZED DECAHEME CYTOCHROME C LIPOPROTEIN"/>
    <property type="match status" value="1"/>
</dbReference>
<feature type="signal peptide" evidence="2">
    <location>
        <begin position="1"/>
        <end position="31"/>
    </location>
</feature>
<dbReference type="GO" id="GO:0016491">
    <property type="term" value="F:oxidoreductase activity"/>
    <property type="evidence" value="ECO:0007669"/>
    <property type="project" value="TreeGrafter"/>
</dbReference>
<proteinExistence type="predicted"/>